<dbReference type="NCBIfam" id="TIGR02532">
    <property type="entry name" value="IV_pilin_GFxxxE"/>
    <property type="match status" value="1"/>
</dbReference>
<dbReference type="InterPro" id="IPR012902">
    <property type="entry name" value="N_methyl_site"/>
</dbReference>
<evidence type="ECO:0000313" key="4">
    <source>
        <dbReference type="EMBL" id="MBB6049531.1"/>
    </source>
</evidence>
<feature type="domain" description="DUF1559" evidence="3">
    <location>
        <begin position="32"/>
        <end position="104"/>
    </location>
</feature>
<dbReference type="SUPFAM" id="SSF54523">
    <property type="entry name" value="Pili subunits"/>
    <property type="match status" value="1"/>
</dbReference>
<gene>
    <name evidence="4" type="ORF">HNQ39_001293</name>
</gene>
<keyword evidence="1" id="KW-0488">Methylation</keyword>
<feature type="transmembrane region" description="Helical" evidence="2">
    <location>
        <begin position="12"/>
        <end position="31"/>
    </location>
</feature>
<keyword evidence="5" id="KW-1185">Reference proteome</keyword>
<accession>A0A7W9W5X5</accession>
<comment type="caution">
    <text evidence="4">The sequence shown here is derived from an EMBL/GenBank/DDBJ whole genome shotgun (WGS) entry which is preliminary data.</text>
</comment>
<dbReference type="EMBL" id="JACHGW010000001">
    <property type="protein sequence ID" value="MBB6049531.1"/>
    <property type="molecule type" value="Genomic_DNA"/>
</dbReference>
<dbReference type="Gene3D" id="3.30.700.10">
    <property type="entry name" value="Glycoprotein, Type 4 Pilin"/>
    <property type="match status" value="1"/>
</dbReference>
<dbReference type="Proteomes" id="UP000520814">
    <property type="component" value="Unassembled WGS sequence"/>
</dbReference>
<dbReference type="PANTHER" id="PTHR30093">
    <property type="entry name" value="GENERAL SECRETION PATHWAY PROTEIN G"/>
    <property type="match status" value="1"/>
</dbReference>
<keyword evidence="2" id="KW-1133">Transmembrane helix</keyword>
<evidence type="ECO:0000256" key="2">
    <source>
        <dbReference type="SAM" id="Phobius"/>
    </source>
</evidence>
<protein>
    <submittedName>
        <fullName evidence="4">General secretion pathway protein G</fullName>
    </submittedName>
</protein>
<dbReference type="PRINTS" id="PR00813">
    <property type="entry name" value="BCTERIALGSPG"/>
</dbReference>
<dbReference type="InterPro" id="IPR045584">
    <property type="entry name" value="Pilin-like"/>
</dbReference>
<evidence type="ECO:0000313" key="5">
    <source>
        <dbReference type="Proteomes" id="UP000520814"/>
    </source>
</evidence>
<dbReference type="InterPro" id="IPR000983">
    <property type="entry name" value="Bac_GSPG_pilin"/>
</dbReference>
<organism evidence="4 5">
    <name type="scientific">Armatimonas rosea</name>
    <dbReference type="NCBI Taxonomy" id="685828"/>
    <lineage>
        <taxon>Bacteria</taxon>
        <taxon>Bacillati</taxon>
        <taxon>Armatimonadota</taxon>
        <taxon>Armatimonadia</taxon>
        <taxon>Armatimonadales</taxon>
        <taxon>Armatimonadaceae</taxon>
        <taxon>Armatimonas</taxon>
    </lineage>
</organism>
<dbReference type="GO" id="GO:0015627">
    <property type="term" value="C:type II protein secretion system complex"/>
    <property type="evidence" value="ECO:0007669"/>
    <property type="project" value="InterPro"/>
</dbReference>
<name>A0A7W9W5X5_ARMRO</name>
<dbReference type="Pfam" id="PF07596">
    <property type="entry name" value="SBP_bac_10"/>
    <property type="match status" value="1"/>
</dbReference>
<reference evidence="4 5" key="1">
    <citation type="submission" date="2020-08" db="EMBL/GenBank/DDBJ databases">
        <title>Genomic Encyclopedia of Type Strains, Phase IV (KMG-IV): sequencing the most valuable type-strain genomes for metagenomic binning, comparative biology and taxonomic classification.</title>
        <authorList>
            <person name="Goeker M."/>
        </authorList>
    </citation>
    <scope>NUCLEOTIDE SEQUENCE [LARGE SCALE GENOMIC DNA]</scope>
    <source>
        <strain evidence="4 5">DSM 23562</strain>
    </source>
</reference>
<sequence length="220" mass="24382">MNTRRPFTLIELLVVIAIIAILAAILFPVFATARGQARKTACLSNLRQIGMANLMYAQDNDDFPVWGGDPPDLNGDAWSGNLDVANMRPQHEVLMPYMKSKEIWRCPADGGFDFCGPYEGTYLPSHPSSYQKWGSSYITRTELILLKKPISSMEAVTTDGKTVGSAGIGLFFDAVGYWHGSKPLLGENTTNYRNNVSFLDGHAKSLINADYLNLWSLRVQ</sequence>
<dbReference type="GO" id="GO:0015628">
    <property type="term" value="P:protein secretion by the type II secretion system"/>
    <property type="evidence" value="ECO:0007669"/>
    <property type="project" value="InterPro"/>
</dbReference>
<dbReference type="InterPro" id="IPR011453">
    <property type="entry name" value="DUF1559"/>
</dbReference>
<evidence type="ECO:0000256" key="1">
    <source>
        <dbReference type="ARBA" id="ARBA00022481"/>
    </source>
</evidence>
<evidence type="ECO:0000259" key="3">
    <source>
        <dbReference type="Pfam" id="PF07596"/>
    </source>
</evidence>
<keyword evidence="2" id="KW-0472">Membrane</keyword>
<proteinExistence type="predicted"/>
<keyword evidence="2" id="KW-0812">Transmembrane</keyword>
<dbReference type="Pfam" id="PF07963">
    <property type="entry name" value="N_methyl"/>
    <property type="match status" value="1"/>
</dbReference>
<dbReference type="AlphaFoldDB" id="A0A7W9W5X5"/>
<dbReference type="RefSeq" id="WP_184193130.1">
    <property type="nucleotide sequence ID" value="NZ_JACHGW010000001.1"/>
</dbReference>